<dbReference type="Pfam" id="PF15386">
    <property type="entry name" value="Tantalus"/>
    <property type="match status" value="1"/>
</dbReference>
<dbReference type="InterPro" id="IPR028149">
    <property type="entry name" value="Tantalus-like"/>
</dbReference>
<feature type="compositionally biased region" description="Basic and acidic residues" evidence="2">
    <location>
        <begin position="376"/>
        <end position="398"/>
    </location>
</feature>
<keyword evidence="5" id="KW-1185">Reference proteome</keyword>
<feature type="compositionally biased region" description="Polar residues" evidence="2">
    <location>
        <begin position="999"/>
        <end position="1010"/>
    </location>
</feature>
<dbReference type="Proteomes" id="UP000005225">
    <property type="component" value="Unassembled WGS sequence"/>
</dbReference>
<feature type="compositionally biased region" description="Polar residues" evidence="2">
    <location>
        <begin position="832"/>
        <end position="842"/>
    </location>
</feature>
<gene>
    <name evidence="4" type="primary">PRR14L</name>
</gene>
<dbReference type="HOGENOM" id="CLU_001409_0_0_1"/>
<feature type="region of interest" description="Disordered" evidence="2">
    <location>
        <begin position="316"/>
        <end position="338"/>
    </location>
</feature>
<dbReference type="EMBL" id="AAQR03136010">
    <property type="status" value="NOT_ANNOTATED_CDS"/>
    <property type="molecule type" value="Genomic_DNA"/>
</dbReference>
<feature type="domain" description="Tantalus-like" evidence="3">
    <location>
        <begin position="2026"/>
        <end position="2083"/>
    </location>
</feature>
<dbReference type="FunCoup" id="H0WWK6">
    <property type="interactions" value="1612"/>
</dbReference>
<dbReference type="EMBL" id="AAQR03136015">
    <property type="status" value="NOT_ANNOTATED_CDS"/>
    <property type="molecule type" value="Genomic_DNA"/>
</dbReference>
<dbReference type="EMBL" id="AAQR03136011">
    <property type="status" value="NOT_ANNOTATED_CDS"/>
    <property type="molecule type" value="Genomic_DNA"/>
</dbReference>
<evidence type="ECO:0000313" key="4">
    <source>
        <dbReference type="Ensembl" id="ENSOGAP00000006769.2"/>
    </source>
</evidence>
<dbReference type="EMBL" id="AAQR03136018">
    <property type="status" value="NOT_ANNOTATED_CDS"/>
    <property type="molecule type" value="Genomic_DNA"/>
</dbReference>
<dbReference type="STRING" id="30611.ENSOGAP00000006769"/>
<feature type="region of interest" description="Disordered" evidence="2">
    <location>
        <begin position="1989"/>
        <end position="2012"/>
    </location>
</feature>
<evidence type="ECO:0000259" key="3">
    <source>
        <dbReference type="Pfam" id="PF15386"/>
    </source>
</evidence>
<reference evidence="4" key="2">
    <citation type="submission" date="2025-08" db="UniProtKB">
        <authorList>
            <consortium name="Ensembl"/>
        </authorList>
    </citation>
    <scope>IDENTIFICATION</scope>
</reference>
<feature type="region of interest" description="Disordered" evidence="2">
    <location>
        <begin position="979"/>
        <end position="1014"/>
    </location>
</feature>
<dbReference type="Ensembl" id="ENSOGAT00000007569.2">
    <property type="protein sequence ID" value="ENSOGAP00000006769.2"/>
    <property type="gene ID" value="ENSOGAG00000007564.2"/>
</dbReference>
<dbReference type="eggNOG" id="ENOG502RJ6E">
    <property type="taxonomic scope" value="Eukaryota"/>
</dbReference>
<dbReference type="PANTHER" id="PTHR14522:SF0">
    <property type="entry name" value="PROTEIN PRR14L"/>
    <property type="match status" value="1"/>
</dbReference>
<keyword evidence="1" id="KW-0597">Phosphoprotein</keyword>
<dbReference type="InterPro" id="IPR026320">
    <property type="entry name" value="PRR14"/>
</dbReference>
<evidence type="ECO:0000313" key="5">
    <source>
        <dbReference type="Proteomes" id="UP000005225"/>
    </source>
</evidence>
<dbReference type="EMBL" id="AAQR03136019">
    <property type="status" value="NOT_ANNOTATED_CDS"/>
    <property type="molecule type" value="Genomic_DNA"/>
</dbReference>
<dbReference type="EMBL" id="AAQR03136012">
    <property type="status" value="NOT_ANNOTATED_CDS"/>
    <property type="molecule type" value="Genomic_DNA"/>
</dbReference>
<proteinExistence type="predicted"/>
<dbReference type="EMBL" id="AAQR03136014">
    <property type="status" value="NOT_ANNOTATED_CDS"/>
    <property type="molecule type" value="Genomic_DNA"/>
</dbReference>
<evidence type="ECO:0000256" key="2">
    <source>
        <dbReference type="SAM" id="MobiDB-lite"/>
    </source>
</evidence>
<reference evidence="4" key="3">
    <citation type="submission" date="2025-09" db="UniProtKB">
        <authorList>
            <consortium name="Ensembl"/>
        </authorList>
    </citation>
    <scope>IDENTIFICATION</scope>
</reference>
<dbReference type="OMA" id="MSCHDES"/>
<evidence type="ECO:0000256" key="1">
    <source>
        <dbReference type="ARBA" id="ARBA00022553"/>
    </source>
</evidence>
<dbReference type="PANTHER" id="PTHR14522">
    <property type="entry name" value="EMO2-RELATED"/>
    <property type="match status" value="1"/>
</dbReference>
<dbReference type="EMBL" id="AAQR03136013">
    <property type="status" value="NOT_ANNOTATED_CDS"/>
    <property type="molecule type" value="Genomic_DNA"/>
</dbReference>
<dbReference type="GeneTree" id="ENSGT00520000055626"/>
<accession>H0WWK6</accession>
<dbReference type="EMBL" id="AAQR03136017">
    <property type="status" value="NOT_ANNOTATED_CDS"/>
    <property type="molecule type" value="Genomic_DNA"/>
</dbReference>
<name>H0WWK6_OTOGA</name>
<reference evidence="5" key="1">
    <citation type="submission" date="2011-03" db="EMBL/GenBank/DDBJ databases">
        <title>Version 3 of the genome sequence of Otolemur garnettii (Bushbaby).</title>
        <authorList>
            <consortium name="The Broad Institute Genome Sequencing Platform"/>
            <person name="Di Palma F."/>
            <person name="Johnson J."/>
            <person name="Lander E.S."/>
            <person name="Lindblad-Toh K."/>
            <person name="Jaffe D.B."/>
            <person name="Gnerre S."/>
            <person name="MacCallum I."/>
            <person name="Przybylski D."/>
            <person name="Ribeiro F.J."/>
            <person name="Burton J.N."/>
            <person name="Walker B.J."/>
            <person name="Sharpe T."/>
            <person name="Hall G."/>
        </authorList>
    </citation>
    <scope>NUCLEOTIDE SEQUENCE [LARGE SCALE GENOMIC DNA]</scope>
</reference>
<sequence length="2150" mass="237629">MLSSGIETQPVPLDSSMSAVVQELYSELPVSVSKELHADSEPSVIPDVKPGASSSLVSQSRALPLELQRTHAKCCGEETWETLNHGGEPGQCGLVDSTAGGSVASGILDREENTKSMEPKVFRYQGDQAEIMRDPCEGAKEDPCQHSTAAEEKISPNQEKLLMQSSKELLCADLPEDFLRSKEGNVQIITKTLPKSIEEVQGMKVSGTKMDNNEGHKNGNVSKGLSAGCSEFPEVNKIMTSGEVSETNRLVTLEPLTFVDPGLTEATSNEKDCEELKTCPSWLSLLPGNSAISKVDSGKDELCKLNLVCEATDNHQQIHGHHHENHSSALDGPRARNPLEENSEVSCFTSVLSDPECRTLSLEKCGFKGDGLPKGSAEKTDSSSFDTDDRSKNLASREENEELLLNPRSERRELFPVIATQPEKEIGHHCCGGKKTVDSPKENILNNCCIQGGLHTESCSSLMPTSFTEAAEVMFKKNGLKITLDIQENLTNSEDHRETFINMSHPCRHSEKGNFSSLMQVEEPEKTTTVEPSMLSERIYSKDSNSLVSIQKNLQGDTHLNEASCNDFLFERKSLVSLMPEDQISPINEVLKPCKDTVQLPPSPEFDYRPGSEKAVQTSHDSIPRLDEQSIDCEMNKLSCTSKLIINNVESECVLNQQVSLNSLDHTKLPTDFLQNINKEMPLETSKDAQPSHHPSLEDGADVFTNAQTIPIKTKLKDISPPCDKICGASSSSPTLNIKPENLERKNKMADLRTKDLRSRFLSSKKEVAGFPQVVSVEECQNVRSQDTSHRHCVRHNVPEENIFPSCATFESSKVSLKVNNSLITKYESAFQHSTSHTQGTEDSVEDNSYEVSGTAEGSDLDGKETKGSLSRDEIKNEMIAVLLNTGISNKAVCTKSHIKPSEERLEGEKRDIPKETVLCKYNISDYAAQELTQSANIPSPEVLLDQTPTDMFTNFKNTNRAAETFDHKADEVLNCQSNCQNKPNNGRNEDKPTKAMLGSNQKDTITDPNGTVRHHRKDLPVISISNIPQLCGRPKKGDLKGDFEIISGCEESTDGMMDAIYTDCGNKPAGGMLAVTASSVLDSVARPDRSRFVETSSSTLSQRGEPTAAFMGRTDQGSDFPDAAGSTVESLEIKKSCEERPCRSLKDSEMEKCSEIEPISDHEPNIRILDGVNVSLNYNHHKQLSKGASLRETEEVTEGSRLEVNSGFDKENAIEVSLQDLMFSRCQEENSLSLGSLESVEIMHLCLSAQENSETNINSEGTDLKTPFKPKVDEMLHENVKDCTVLPEMKEGIPRDTNNSSREGSIYISVEKNAHKPGHSPENSTHRHLPLTMKTESKVIGKETEEYQREPLGCLPVGKKSEEMVIRDNDTACMSKISQTHSQCQRMLGDAGKHQSQKHLEYMSQKEECSHWNEAHSILKQCVSSNMLLDNAQNKNQPEIDKDVSAMMKEITLAKLAQVDIAALTQKVEKLGHPLKKDIELCIGPCLPGASRKAQDPNTARCDQIHGAFGKKEILPLKKQPHRTCKKVSRQEQVSVGRKISKIRSSAFVKSSSDPISTKVHRLLSSSAVSPPTQLEPKTLPASSLISHIPKQKATPCHPLRSMNFRKPTKEAALLNKLSILASRLAPAAKIQKLRYQRCSSELLPVAKTYKRLRYKRFLDGFSYSMTQLNPYLAASGWDKRPNSKPLTFYSLEAIKMSFIDLSNKMPSLLFGSEILPVSFHMKSGSDCVAGSSRTFPEHCAPARLALGEVPRYQSQPSKWTFSFFLSHICPGMATFREDAGLHSQAHTQAPPQPPASLQDYGGTAIVQTRADCSVLGLHTLLALCSPGCYRIWTKKRSFSSHMPSMQRLFMTQFTQGLKGLRSPASIADKVFCSLPYSVGRVLSIWSQHGPSACSFEISALHSTPSKQQTSLGTVSSHTILPYVPLPGVEASYNTRGSQGARLEPTFSALVPRSCLVTESAVSKLLLSASDFQVPGFDELDGVTVACPCPQSSPPEQKEAEPEKRPKKVSQIRIRKTIPRPDPNLTPMGLPRPKRLKKKEFSLEEIYTNKNYKSPPANRCLETIFEEPKERNGTLISISQQKRKRVLEFQDFTVPRKRRARGKVKVVGSFTRAQKAALQSQELDALLIQKLMELETFFAKEEEQEQSSG</sequence>
<feature type="region of interest" description="Disordered" evidence="2">
    <location>
        <begin position="832"/>
        <end position="872"/>
    </location>
</feature>
<organism evidence="4 5">
    <name type="scientific">Otolemur garnettii</name>
    <name type="common">Small-eared galago</name>
    <name type="synonym">Garnett's greater bushbaby</name>
    <dbReference type="NCBI Taxonomy" id="30611"/>
    <lineage>
        <taxon>Eukaryota</taxon>
        <taxon>Metazoa</taxon>
        <taxon>Chordata</taxon>
        <taxon>Craniata</taxon>
        <taxon>Vertebrata</taxon>
        <taxon>Euteleostomi</taxon>
        <taxon>Mammalia</taxon>
        <taxon>Eutheria</taxon>
        <taxon>Euarchontoglires</taxon>
        <taxon>Primates</taxon>
        <taxon>Strepsirrhini</taxon>
        <taxon>Lorisiformes</taxon>
        <taxon>Galagidae</taxon>
        <taxon>Otolemur</taxon>
    </lineage>
</organism>
<feature type="compositionally biased region" description="Basic and acidic residues" evidence="2">
    <location>
        <begin position="861"/>
        <end position="872"/>
    </location>
</feature>
<feature type="region of interest" description="Disordered" evidence="2">
    <location>
        <begin position="373"/>
        <end position="400"/>
    </location>
</feature>
<dbReference type="InParanoid" id="H0WWK6"/>
<protein>
    <submittedName>
        <fullName evidence="4">Proline rich 14 like</fullName>
    </submittedName>
</protein>
<dbReference type="EMBL" id="AAQR03136016">
    <property type="status" value="NOT_ANNOTATED_CDS"/>
    <property type="molecule type" value="Genomic_DNA"/>
</dbReference>